<dbReference type="WBParaSite" id="maker-uti_cns_0046260-snap-gene-0.15-mRNA-1">
    <property type="protein sequence ID" value="maker-uti_cns_0046260-snap-gene-0.15-mRNA-1"/>
    <property type="gene ID" value="maker-uti_cns_0046260-snap-gene-0.15"/>
</dbReference>
<accession>A0A1I8J8U7</accession>
<keyword evidence="1" id="KW-1185">Reference proteome</keyword>
<protein>
    <submittedName>
        <fullName evidence="2">C-type lectin domain-containing protein</fullName>
    </submittedName>
</protein>
<proteinExistence type="predicted"/>
<dbReference type="Proteomes" id="UP000095280">
    <property type="component" value="Unplaced"/>
</dbReference>
<evidence type="ECO:0000313" key="1">
    <source>
        <dbReference type="Proteomes" id="UP000095280"/>
    </source>
</evidence>
<dbReference type="AlphaFoldDB" id="A0A1I8J8U7"/>
<reference evidence="2" key="1">
    <citation type="submission" date="2016-11" db="UniProtKB">
        <authorList>
            <consortium name="WormBaseParasite"/>
        </authorList>
    </citation>
    <scope>IDENTIFICATION</scope>
</reference>
<organism evidence="1 2">
    <name type="scientific">Macrostomum lignano</name>
    <dbReference type="NCBI Taxonomy" id="282301"/>
    <lineage>
        <taxon>Eukaryota</taxon>
        <taxon>Metazoa</taxon>
        <taxon>Spiralia</taxon>
        <taxon>Lophotrochozoa</taxon>
        <taxon>Platyhelminthes</taxon>
        <taxon>Rhabditophora</taxon>
        <taxon>Macrostomorpha</taxon>
        <taxon>Macrostomida</taxon>
        <taxon>Macrostomidae</taxon>
        <taxon>Macrostomum</taxon>
    </lineage>
</organism>
<evidence type="ECO:0000313" key="2">
    <source>
        <dbReference type="WBParaSite" id="maker-uti_cns_0046260-snap-gene-0.15-mRNA-1"/>
    </source>
</evidence>
<name>A0A1I8J8U7_9PLAT</name>
<sequence length="81" mass="8939">MFRSTANDTVAVLNVTKNSSDCWLQVQQNLTASHFPLHKKAKDRCVSLMTTAAGSELLDFTSCNKRLPLLIRFPETADGSP</sequence>